<organism evidence="10 11">
    <name type="scientific">Symbiodinium necroappetens</name>
    <dbReference type="NCBI Taxonomy" id="1628268"/>
    <lineage>
        <taxon>Eukaryota</taxon>
        <taxon>Sar</taxon>
        <taxon>Alveolata</taxon>
        <taxon>Dinophyceae</taxon>
        <taxon>Suessiales</taxon>
        <taxon>Symbiodiniaceae</taxon>
        <taxon>Symbiodinium</taxon>
    </lineage>
</organism>
<gene>
    <name evidence="10" type="primary">pncA</name>
    <name evidence="10" type="ORF">SNEC2469_LOCUS5556</name>
</gene>
<dbReference type="GO" id="GO:0005509">
    <property type="term" value="F:calcium ion binding"/>
    <property type="evidence" value="ECO:0007669"/>
    <property type="project" value="InterPro"/>
</dbReference>
<dbReference type="SMART" id="SM00054">
    <property type="entry name" value="EFh"/>
    <property type="match status" value="2"/>
</dbReference>
<dbReference type="CDD" id="cd00051">
    <property type="entry name" value="EFh"/>
    <property type="match status" value="1"/>
</dbReference>
<dbReference type="InterPro" id="IPR000868">
    <property type="entry name" value="Isochorismatase-like_dom"/>
</dbReference>
<dbReference type="SUPFAM" id="SSF52499">
    <property type="entry name" value="Isochorismatase-like hydrolases"/>
    <property type="match status" value="1"/>
</dbReference>
<evidence type="ECO:0000256" key="1">
    <source>
        <dbReference type="ARBA" id="ARBA00006336"/>
    </source>
</evidence>
<dbReference type="PANTHER" id="PTHR11080">
    <property type="entry name" value="PYRAZINAMIDASE/NICOTINAMIDASE"/>
    <property type="match status" value="1"/>
</dbReference>
<evidence type="ECO:0000313" key="11">
    <source>
        <dbReference type="Proteomes" id="UP000601435"/>
    </source>
</evidence>
<dbReference type="SUPFAM" id="SSF47473">
    <property type="entry name" value="EF-hand"/>
    <property type="match status" value="1"/>
</dbReference>
<dbReference type="EC" id="3.5.1.19" evidence="7"/>
<evidence type="ECO:0000256" key="8">
    <source>
        <dbReference type="ARBA" id="ARBA00043224"/>
    </source>
</evidence>
<keyword evidence="3" id="KW-0479">Metal-binding</keyword>
<evidence type="ECO:0000256" key="7">
    <source>
        <dbReference type="ARBA" id="ARBA00039017"/>
    </source>
</evidence>
<evidence type="ECO:0000256" key="5">
    <source>
        <dbReference type="ARBA" id="ARBA00022837"/>
    </source>
</evidence>
<dbReference type="GO" id="GO:0019363">
    <property type="term" value="P:pyridine nucleotide biosynthetic process"/>
    <property type="evidence" value="ECO:0007669"/>
    <property type="project" value="UniProtKB-KW"/>
</dbReference>
<feature type="domain" description="EF-hand" evidence="9">
    <location>
        <begin position="63"/>
        <end position="98"/>
    </location>
</feature>
<dbReference type="EMBL" id="CAJNJA010010254">
    <property type="protein sequence ID" value="CAE7255470.1"/>
    <property type="molecule type" value="Genomic_DNA"/>
</dbReference>
<dbReference type="InterPro" id="IPR018247">
    <property type="entry name" value="EF_Hand_1_Ca_BS"/>
</dbReference>
<sequence length="338" mass="37379">MGCCESSASIQSEVSTSSSLLSSNKPHYLTEQIFKKYDHNGNGLLDVSELKSLMQDAFPGENFSDADMATMHNTLDMDKDGSIGVNELRAFLRLYQPGQQQIRTKTALIIVDVQNDFITGTLANPYSAADIVPIINNLRDKFDVVVISYDWHPHDHCSFVESASEGKVAIKEEVKKFDPFTFVTLKEDKDRPEHQQILYPRHAVQNSEGGKCHKDLVIKDTDLSVYKGVKPNIDSYSAFFDNMKANDTGLTAMLEKENVTDVYCCGLVTDICVKSTALHGAEVGFNAYVIHDASRPLSNDNIEPTKKVLTEAGVGWVTVDEAVKKAAPPKPGPWVLET</sequence>
<comment type="caution">
    <text evidence="10">The sequence shown here is derived from an EMBL/GenBank/DDBJ whole genome shotgun (WGS) entry which is preliminary data.</text>
</comment>
<reference evidence="10" key="1">
    <citation type="submission" date="2021-02" db="EMBL/GenBank/DDBJ databases">
        <authorList>
            <person name="Dougan E. K."/>
            <person name="Rhodes N."/>
            <person name="Thang M."/>
            <person name="Chan C."/>
        </authorList>
    </citation>
    <scope>NUCLEOTIDE SEQUENCE</scope>
</reference>
<dbReference type="Pfam" id="PF13499">
    <property type="entry name" value="EF-hand_7"/>
    <property type="match status" value="1"/>
</dbReference>
<keyword evidence="5" id="KW-0106">Calcium</keyword>
<dbReference type="InterPro" id="IPR002048">
    <property type="entry name" value="EF_hand_dom"/>
</dbReference>
<evidence type="ECO:0000256" key="6">
    <source>
        <dbReference type="ARBA" id="ARBA00037900"/>
    </source>
</evidence>
<evidence type="ECO:0000256" key="2">
    <source>
        <dbReference type="ARBA" id="ARBA00022642"/>
    </source>
</evidence>
<accession>A0A812LZY3</accession>
<dbReference type="PANTHER" id="PTHR11080:SF2">
    <property type="entry name" value="LD05707P"/>
    <property type="match status" value="1"/>
</dbReference>
<dbReference type="InterPro" id="IPR011992">
    <property type="entry name" value="EF-hand-dom_pair"/>
</dbReference>
<name>A0A812LZY3_9DINO</name>
<dbReference type="AlphaFoldDB" id="A0A812LZY3"/>
<dbReference type="PROSITE" id="PS00018">
    <property type="entry name" value="EF_HAND_1"/>
    <property type="match status" value="2"/>
</dbReference>
<keyword evidence="4" id="KW-0378">Hydrolase</keyword>
<dbReference type="PROSITE" id="PS50222">
    <property type="entry name" value="EF_HAND_2"/>
    <property type="match status" value="2"/>
</dbReference>
<evidence type="ECO:0000256" key="4">
    <source>
        <dbReference type="ARBA" id="ARBA00022801"/>
    </source>
</evidence>
<feature type="domain" description="EF-hand" evidence="9">
    <location>
        <begin position="31"/>
        <end position="60"/>
    </location>
</feature>
<keyword evidence="11" id="KW-1185">Reference proteome</keyword>
<dbReference type="Gene3D" id="3.40.50.850">
    <property type="entry name" value="Isochorismatase-like"/>
    <property type="match status" value="1"/>
</dbReference>
<protein>
    <recommendedName>
        <fullName evidence="7">nicotinamidase</fullName>
        <ecNumber evidence="7">3.5.1.19</ecNumber>
    </recommendedName>
    <alternativeName>
        <fullName evidence="8">Nicotinamide deamidase</fullName>
    </alternativeName>
</protein>
<evidence type="ECO:0000256" key="3">
    <source>
        <dbReference type="ARBA" id="ARBA00022723"/>
    </source>
</evidence>
<comment type="pathway">
    <text evidence="6">Cofactor biosynthesis; nicotinate biosynthesis; nicotinate from nicotinamide: step 1/1.</text>
</comment>
<evidence type="ECO:0000313" key="10">
    <source>
        <dbReference type="EMBL" id="CAE7255470.1"/>
    </source>
</evidence>
<dbReference type="Pfam" id="PF00857">
    <property type="entry name" value="Isochorismatase"/>
    <property type="match status" value="1"/>
</dbReference>
<dbReference type="OrthoDB" id="1739143at2759"/>
<dbReference type="InterPro" id="IPR036380">
    <property type="entry name" value="Isochorismatase-like_sf"/>
</dbReference>
<dbReference type="InterPro" id="IPR052347">
    <property type="entry name" value="Isochorismatase_Nicotinamidase"/>
</dbReference>
<dbReference type="GO" id="GO:0008936">
    <property type="term" value="F:nicotinamidase activity"/>
    <property type="evidence" value="ECO:0007669"/>
    <property type="project" value="UniProtKB-EC"/>
</dbReference>
<comment type="similarity">
    <text evidence="1">Belongs to the isochorismatase family.</text>
</comment>
<dbReference type="Proteomes" id="UP000601435">
    <property type="component" value="Unassembled WGS sequence"/>
</dbReference>
<proteinExistence type="inferred from homology"/>
<evidence type="ECO:0000259" key="9">
    <source>
        <dbReference type="PROSITE" id="PS50222"/>
    </source>
</evidence>
<dbReference type="Gene3D" id="1.10.238.10">
    <property type="entry name" value="EF-hand"/>
    <property type="match status" value="1"/>
</dbReference>
<keyword evidence="2" id="KW-0662">Pyridine nucleotide biosynthesis</keyword>